<organism evidence="8 9">
    <name type="scientific">Chytriomyces confervae</name>
    <dbReference type="NCBI Taxonomy" id="246404"/>
    <lineage>
        <taxon>Eukaryota</taxon>
        <taxon>Fungi</taxon>
        <taxon>Fungi incertae sedis</taxon>
        <taxon>Chytridiomycota</taxon>
        <taxon>Chytridiomycota incertae sedis</taxon>
        <taxon>Chytridiomycetes</taxon>
        <taxon>Chytridiales</taxon>
        <taxon>Chytriomycetaceae</taxon>
        <taxon>Chytriomyces</taxon>
    </lineage>
</organism>
<evidence type="ECO:0000256" key="1">
    <source>
        <dbReference type="ARBA" id="ARBA00004141"/>
    </source>
</evidence>
<keyword evidence="3" id="KW-0813">Transport</keyword>
<reference evidence="8 9" key="1">
    <citation type="journal article" date="2019" name="Sci. Rep.">
        <title>Comparative genomics of chytrid fungi reveal insights into the obligate biotrophic and pathogenic lifestyle of Synchytrium endobioticum.</title>
        <authorList>
            <person name="van de Vossenberg B.T.L.H."/>
            <person name="Warris S."/>
            <person name="Nguyen H.D.T."/>
            <person name="van Gent-Pelzer M.P.E."/>
            <person name="Joly D.L."/>
            <person name="van de Geest H.C."/>
            <person name="Bonants P.J.M."/>
            <person name="Smith D.S."/>
            <person name="Levesque C.A."/>
            <person name="van der Lee T.A.J."/>
        </authorList>
    </citation>
    <scope>NUCLEOTIDE SEQUENCE [LARGE SCALE GENOMIC DNA]</scope>
    <source>
        <strain evidence="8 9">CBS 675.73</strain>
    </source>
</reference>
<dbReference type="STRING" id="246404.A0A507FCR8"/>
<feature type="transmembrane region" description="Helical" evidence="7">
    <location>
        <begin position="249"/>
        <end position="269"/>
    </location>
</feature>
<evidence type="ECO:0000256" key="4">
    <source>
        <dbReference type="ARBA" id="ARBA00022692"/>
    </source>
</evidence>
<keyword evidence="4 7" id="KW-0812">Transmembrane</keyword>
<feature type="transmembrane region" description="Helical" evidence="7">
    <location>
        <begin position="358"/>
        <end position="380"/>
    </location>
</feature>
<feature type="transmembrane region" description="Helical" evidence="7">
    <location>
        <begin position="289"/>
        <end position="309"/>
    </location>
</feature>
<dbReference type="GO" id="GO:0015205">
    <property type="term" value="F:nucleobase transmembrane transporter activity"/>
    <property type="evidence" value="ECO:0007669"/>
    <property type="project" value="TreeGrafter"/>
</dbReference>
<dbReference type="PANTHER" id="PTHR10332">
    <property type="entry name" value="EQUILIBRATIVE NUCLEOSIDE TRANSPORTER"/>
    <property type="match status" value="1"/>
</dbReference>
<dbReference type="Pfam" id="PF01733">
    <property type="entry name" value="Nucleoside_tran"/>
    <property type="match status" value="1"/>
</dbReference>
<keyword evidence="9" id="KW-1185">Reference proteome</keyword>
<comment type="similarity">
    <text evidence="2">Belongs to the SLC29A/ENT transporter (TC 2.A.57) family.</text>
</comment>
<evidence type="ECO:0000313" key="9">
    <source>
        <dbReference type="Proteomes" id="UP000320333"/>
    </source>
</evidence>
<evidence type="ECO:0008006" key="10">
    <source>
        <dbReference type="Google" id="ProtNLM"/>
    </source>
</evidence>
<feature type="transmembrane region" description="Helical" evidence="7">
    <location>
        <begin position="401"/>
        <end position="419"/>
    </location>
</feature>
<dbReference type="PANTHER" id="PTHR10332:SF88">
    <property type="entry name" value="EQUILIBRATIVE NUCLEOSIDE TRANSPORTER 1, ISOFORM A"/>
    <property type="match status" value="1"/>
</dbReference>
<dbReference type="GO" id="GO:0000329">
    <property type="term" value="C:fungal-type vacuole membrane"/>
    <property type="evidence" value="ECO:0007669"/>
    <property type="project" value="TreeGrafter"/>
</dbReference>
<evidence type="ECO:0000256" key="2">
    <source>
        <dbReference type="ARBA" id="ARBA00007965"/>
    </source>
</evidence>
<evidence type="ECO:0000313" key="8">
    <source>
        <dbReference type="EMBL" id="TPX73370.1"/>
    </source>
</evidence>
<proteinExistence type="inferred from homology"/>
<evidence type="ECO:0000256" key="5">
    <source>
        <dbReference type="ARBA" id="ARBA00022989"/>
    </source>
</evidence>
<dbReference type="GO" id="GO:0034257">
    <property type="term" value="F:nicotinamide riboside transmembrane transporter activity"/>
    <property type="evidence" value="ECO:0007669"/>
    <property type="project" value="TreeGrafter"/>
</dbReference>
<dbReference type="EMBL" id="QEAP01000190">
    <property type="protein sequence ID" value="TPX73370.1"/>
    <property type="molecule type" value="Genomic_DNA"/>
</dbReference>
<keyword evidence="6 7" id="KW-0472">Membrane</keyword>
<evidence type="ECO:0000256" key="3">
    <source>
        <dbReference type="ARBA" id="ARBA00022448"/>
    </source>
</evidence>
<accession>A0A507FCR8</accession>
<feature type="transmembrane region" description="Helical" evidence="7">
    <location>
        <begin position="184"/>
        <end position="203"/>
    </location>
</feature>
<feature type="transmembrane region" description="Helical" evidence="7">
    <location>
        <begin position="47"/>
        <end position="69"/>
    </location>
</feature>
<comment type="caution">
    <text evidence="8">The sequence shown here is derived from an EMBL/GenBank/DDBJ whole genome shotgun (WGS) entry which is preliminary data.</text>
</comment>
<evidence type="ECO:0000256" key="7">
    <source>
        <dbReference type="SAM" id="Phobius"/>
    </source>
</evidence>
<dbReference type="InterPro" id="IPR002259">
    <property type="entry name" value="Eqnu_transpt"/>
</dbReference>
<dbReference type="OrthoDB" id="10261753at2759"/>
<dbReference type="PIRSF" id="PIRSF016379">
    <property type="entry name" value="ENT"/>
    <property type="match status" value="1"/>
</dbReference>
<feature type="transmembrane region" description="Helical" evidence="7">
    <location>
        <begin position="321"/>
        <end position="338"/>
    </location>
</feature>
<dbReference type="AlphaFoldDB" id="A0A507FCR8"/>
<gene>
    <name evidence="8" type="ORF">CcCBS67573_g05358</name>
</gene>
<dbReference type="Proteomes" id="UP000320333">
    <property type="component" value="Unassembled WGS sequence"/>
</dbReference>
<feature type="transmembrane region" description="Helical" evidence="7">
    <location>
        <begin position="81"/>
        <end position="100"/>
    </location>
</feature>
<dbReference type="PRINTS" id="PR01130">
    <property type="entry name" value="DERENTRNSPRT"/>
</dbReference>
<feature type="transmembrane region" description="Helical" evidence="7">
    <location>
        <begin position="143"/>
        <end position="164"/>
    </location>
</feature>
<evidence type="ECO:0000256" key="6">
    <source>
        <dbReference type="ARBA" id="ARBA00023136"/>
    </source>
</evidence>
<sequence>MDVQLYLVSLVLGMTSLIAWNSWITAHNVFAQRLAGTPLESTFEARFSSVFNAANLATLSLLMAAPLVVNYGILMRPFVRARAGVVLNGAVFALACLLMRSDWTPVPFFTAVLVCVGVSAVAAALMASVMAVLSVYEPIYTQAASVGMGIAGLVPSFISFAIVWSSSDPDHRIASDQQQSSSVTPFLVSILLSVLSIFGLRMLPPPSSVSRHRDDDEVLSNDAVSESSPLVSTTTVPNAKNINLAIKEFTASLFINFVVTLAVFPALAASIKSVHRLDANVPHMLQDNVFVALMFIIFNLGDLTGKFLPGFPRFYITNKDTLLRFSIARIVFIPLLLLCNVPSTPENPAMFPRLFGDFGFMTLIFTMGLTNGWVASNTFMRGPREVVSEGAKAQGLASDSLVWFMTAGLAVGGIASGLFV</sequence>
<protein>
    <recommendedName>
        <fullName evidence="10">Nucleoside transporter</fullName>
    </recommendedName>
</protein>
<keyword evidence="5 7" id="KW-1133">Transmembrane helix</keyword>
<name>A0A507FCR8_9FUNG</name>
<feature type="transmembrane region" description="Helical" evidence="7">
    <location>
        <begin position="106"/>
        <end position="136"/>
    </location>
</feature>
<dbReference type="GO" id="GO:0005886">
    <property type="term" value="C:plasma membrane"/>
    <property type="evidence" value="ECO:0007669"/>
    <property type="project" value="TreeGrafter"/>
</dbReference>
<comment type="subcellular location">
    <subcellularLocation>
        <location evidence="1">Membrane</location>
        <topology evidence="1">Multi-pass membrane protein</topology>
    </subcellularLocation>
</comment>